<sequence length="81" mass="9079">MKEVVPILNATYEVFSSSSSMCRTTDKSKEFTETSSYSETKFQSSIDIPLGEHKSSILSYNAYPNASYHEKHPCNAISSYP</sequence>
<gene>
    <name evidence="1" type="ORF">H5410_051081</name>
</gene>
<reference evidence="1 2" key="1">
    <citation type="submission" date="2020-09" db="EMBL/GenBank/DDBJ databases">
        <title>De no assembly of potato wild relative species, Solanum commersonii.</title>
        <authorList>
            <person name="Cho K."/>
        </authorList>
    </citation>
    <scope>NUCLEOTIDE SEQUENCE [LARGE SCALE GENOMIC DNA]</scope>
    <source>
        <strain evidence="1">LZ3.2</strain>
        <tissue evidence="1">Leaf</tissue>
    </source>
</reference>
<comment type="caution">
    <text evidence="1">The sequence shown here is derived from an EMBL/GenBank/DDBJ whole genome shotgun (WGS) entry which is preliminary data.</text>
</comment>
<proteinExistence type="predicted"/>
<dbReference type="AlphaFoldDB" id="A0A9J5WZN5"/>
<evidence type="ECO:0000313" key="2">
    <source>
        <dbReference type="Proteomes" id="UP000824120"/>
    </source>
</evidence>
<protein>
    <submittedName>
        <fullName evidence="1">Uncharacterized protein</fullName>
    </submittedName>
</protein>
<organism evidence="1 2">
    <name type="scientific">Solanum commersonii</name>
    <name type="common">Commerson's wild potato</name>
    <name type="synonym">Commerson's nightshade</name>
    <dbReference type="NCBI Taxonomy" id="4109"/>
    <lineage>
        <taxon>Eukaryota</taxon>
        <taxon>Viridiplantae</taxon>
        <taxon>Streptophyta</taxon>
        <taxon>Embryophyta</taxon>
        <taxon>Tracheophyta</taxon>
        <taxon>Spermatophyta</taxon>
        <taxon>Magnoliopsida</taxon>
        <taxon>eudicotyledons</taxon>
        <taxon>Gunneridae</taxon>
        <taxon>Pentapetalae</taxon>
        <taxon>asterids</taxon>
        <taxon>lamiids</taxon>
        <taxon>Solanales</taxon>
        <taxon>Solanaceae</taxon>
        <taxon>Solanoideae</taxon>
        <taxon>Solaneae</taxon>
        <taxon>Solanum</taxon>
    </lineage>
</organism>
<name>A0A9J5WZN5_SOLCO</name>
<keyword evidence="2" id="KW-1185">Reference proteome</keyword>
<accession>A0A9J5WZN5</accession>
<dbReference type="Proteomes" id="UP000824120">
    <property type="component" value="Chromosome 10"/>
</dbReference>
<dbReference type="EMBL" id="JACXVP010000010">
    <property type="protein sequence ID" value="KAG5580454.1"/>
    <property type="molecule type" value="Genomic_DNA"/>
</dbReference>
<evidence type="ECO:0000313" key="1">
    <source>
        <dbReference type="EMBL" id="KAG5580454.1"/>
    </source>
</evidence>